<protein>
    <submittedName>
        <fullName evidence="1">Uncharacterized protein</fullName>
    </submittedName>
</protein>
<keyword evidence="2" id="KW-1185">Reference proteome</keyword>
<accession>A0A401H307</accession>
<name>A0A401H307_9APHY</name>
<comment type="caution">
    <text evidence="1">The sequence shown here is derived from an EMBL/GenBank/DDBJ whole genome shotgun (WGS) entry which is preliminary data.</text>
</comment>
<reference evidence="1 2" key="1">
    <citation type="journal article" date="2018" name="Sci. Rep.">
        <title>Genome sequence of the cauliflower mushroom Sparassis crispa (Hanabiratake) and its association with beneficial usage.</title>
        <authorList>
            <person name="Kiyama R."/>
            <person name="Furutani Y."/>
            <person name="Kawaguchi K."/>
            <person name="Nakanishi T."/>
        </authorList>
    </citation>
    <scope>NUCLEOTIDE SEQUENCE [LARGE SCALE GENOMIC DNA]</scope>
</reference>
<organism evidence="1 2">
    <name type="scientific">Sparassis crispa</name>
    <dbReference type="NCBI Taxonomy" id="139825"/>
    <lineage>
        <taxon>Eukaryota</taxon>
        <taxon>Fungi</taxon>
        <taxon>Dikarya</taxon>
        <taxon>Basidiomycota</taxon>
        <taxon>Agaricomycotina</taxon>
        <taxon>Agaricomycetes</taxon>
        <taxon>Polyporales</taxon>
        <taxon>Sparassidaceae</taxon>
        <taxon>Sparassis</taxon>
    </lineage>
</organism>
<sequence length="145" mass="16636">MAELKSLCEKYFSLPERNWEPEMYLWDNCRAYLYGRMEDKETMWLYKQLSQRKQQNERAVRIAMALGWNDIQKLGNPADQGAPDPAALRALRKCAERSGCHVSGLLVEDTFFEWTGAADWLTKAWENAGCPAVAAEDWENANVNA</sequence>
<gene>
    <name evidence="1" type="ORF">SCP_1401870</name>
</gene>
<evidence type="ECO:0000313" key="2">
    <source>
        <dbReference type="Proteomes" id="UP000287166"/>
    </source>
</evidence>
<proteinExistence type="predicted"/>
<dbReference type="Proteomes" id="UP000287166">
    <property type="component" value="Unassembled WGS sequence"/>
</dbReference>
<evidence type="ECO:0000313" key="1">
    <source>
        <dbReference type="EMBL" id="GBE88782.1"/>
    </source>
</evidence>
<dbReference type="GeneID" id="38785699"/>
<dbReference type="AlphaFoldDB" id="A0A401H307"/>
<dbReference type="RefSeq" id="XP_027619695.1">
    <property type="nucleotide sequence ID" value="XM_027763894.1"/>
</dbReference>
<dbReference type="EMBL" id="BFAD01000014">
    <property type="protein sequence ID" value="GBE88782.1"/>
    <property type="molecule type" value="Genomic_DNA"/>
</dbReference>
<dbReference type="InParanoid" id="A0A401H307"/>
<dbReference type="OrthoDB" id="3055657at2759"/>